<protein>
    <submittedName>
        <fullName evidence="1">Uncharacterized protein</fullName>
    </submittedName>
</protein>
<name>A0AAN8X6J4_HALRR</name>
<comment type="caution">
    <text evidence="1">The sequence shown here is derived from an EMBL/GenBank/DDBJ whole genome shotgun (WGS) entry which is preliminary data.</text>
</comment>
<proteinExistence type="predicted"/>
<accession>A0AAN8X6J4</accession>
<gene>
    <name evidence="1" type="ORF">SK128_006996</name>
</gene>
<sequence>MAGRRKDKKIEICKMNDPGGRKSRAINRRKEEGMKFLRGVTLEEEEAELATEEYTVLKDEV</sequence>
<keyword evidence="2" id="KW-1185">Reference proteome</keyword>
<evidence type="ECO:0000313" key="2">
    <source>
        <dbReference type="Proteomes" id="UP001381693"/>
    </source>
</evidence>
<organism evidence="1 2">
    <name type="scientific">Halocaridina rubra</name>
    <name type="common">Hawaiian red shrimp</name>
    <dbReference type="NCBI Taxonomy" id="373956"/>
    <lineage>
        <taxon>Eukaryota</taxon>
        <taxon>Metazoa</taxon>
        <taxon>Ecdysozoa</taxon>
        <taxon>Arthropoda</taxon>
        <taxon>Crustacea</taxon>
        <taxon>Multicrustacea</taxon>
        <taxon>Malacostraca</taxon>
        <taxon>Eumalacostraca</taxon>
        <taxon>Eucarida</taxon>
        <taxon>Decapoda</taxon>
        <taxon>Pleocyemata</taxon>
        <taxon>Caridea</taxon>
        <taxon>Atyoidea</taxon>
        <taxon>Atyidae</taxon>
        <taxon>Halocaridina</taxon>
    </lineage>
</organism>
<dbReference type="EMBL" id="JAXCGZ010013292">
    <property type="protein sequence ID" value="KAK7072949.1"/>
    <property type="molecule type" value="Genomic_DNA"/>
</dbReference>
<dbReference type="Proteomes" id="UP001381693">
    <property type="component" value="Unassembled WGS sequence"/>
</dbReference>
<dbReference type="AlphaFoldDB" id="A0AAN8X6J4"/>
<reference evidence="1 2" key="1">
    <citation type="submission" date="2023-11" db="EMBL/GenBank/DDBJ databases">
        <title>Halocaridina rubra genome assembly.</title>
        <authorList>
            <person name="Smith C."/>
        </authorList>
    </citation>
    <scope>NUCLEOTIDE SEQUENCE [LARGE SCALE GENOMIC DNA]</scope>
    <source>
        <strain evidence="1">EP-1</strain>
        <tissue evidence="1">Whole</tissue>
    </source>
</reference>
<evidence type="ECO:0000313" key="1">
    <source>
        <dbReference type="EMBL" id="KAK7072949.1"/>
    </source>
</evidence>